<dbReference type="NCBIfam" id="TIGR01129">
    <property type="entry name" value="secD"/>
    <property type="match status" value="1"/>
</dbReference>
<dbReference type="InterPro" id="IPR048631">
    <property type="entry name" value="SecD_1st"/>
</dbReference>
<evidence type="ECO:0000313" key="13">
    <source>
        <dbReference type="EMBL" id="OIR04089.1"/>
    </source>
</evidence>
<feature type="domain" description="SecDF P1 head subdomain" evidence="12">
    <location>
        <begin position="238"/>
        <end position="344"/>
    </location>
</feature>
<name>A0A1J5S6J1_9ZZZZ</name>
<proteinExistence type="inferred from homology"/>
<evidence type="ECO:0000256" key="6">
    <source>
        <dbReference type="ARBA" id="ARBA00022989"/>
    </source>
</evidence>
<feature type="transmembrane region" description="Helical" evidence="9">
    <location>
        <begin position="550"/>
        <end position="567"/>
    </location>
</feature>
<evidence type="ECO:0000256" key="7">
    <source>
        <dbReference type="ARBA" id="ARBA00023010"/>
    </source>
</evidence>
<keyword evidence="3" id="KW-1003">Cell membrane</keyword>
<keyword evidence="8 9" id="KW-0472">Membrane</keyword>
<dbReference type="PANTHER" id="PTHR30081:SF1">
    <property type="entry name" value="PROTEIN TRANSLOCASE SUBUNIT SECD"/>
    <property type="match status" value="1"/>
</dbReference>
<evidence type="ECO:0000259" key="12">
    <source>
        <dbReference type="Pfam" id="PF22599"/>
    </source>
</evidence>
<dbReference type="InterPro" id="IPR055344">
    <property type="entry name" value="SecD_SecF_C_bact"/>
</dbReference>
<dbReference type="HAMAP" id="MF_01464_B">
    <property type="entry name" value="SecF_B"/>
    <property type="match status" value="1"/>
</dbReference>
<keyword evidence="6 9" id="KW-1133">Transmembrane helix</keyword>
<evidence type="ECO:0000256" key="8">
    <source>
        <dbReference type="ARBA" id="ARBA00023136"/>
    </source>
</evidence>
<dbReference type="InterPro" id="IPR022813">
    <property type="entry name" value="SecD/SecF_arch_bac"/>
</dbReference>
<dbReference type="InterPro" id="IPR022645">
    <property type="entry name" value="SecD/SecF_bac"/>
</dbReference>
<dbReference type="Pfam" id="PF07549">
    <property type="entry name" value="Sec_GG"/>
    <property type="match status" value="1"/>
</dbReference>
<evidence type="ECO:0000256" key="2">
    <source>
        <dbReference type="ARBA" id="ARBA00022448"/>
    </source>
</evidence>
<dbReference type="GO" id="GO:0005886">
    <property type="term" value="C:plasma membrane"/>
    <property type="evidence" value="ECO:0007669"/>
    <property type="project" value="UniProtKB-SubCell"/>
</dbReference>
<comment type="caution">
    <text evidence="13">The sequence shown here is derived from an EMBL/GenBank/DDBJ whole genome shotgun (WGS) entry which is preliminary data.</text>
</comment>
<keyword evidence="5" id="KW-0653">Protein transport</keyword>
<dbReference type="PRINTS" id="PR01755">
    <property type="entry name" value="SECFTRNLCASE"/>
</dbReference>
<dbReference type="Pfam" id="PF02355">
    <property type="entry name" value="SecD_SecF_C"/>
    <property type="match status" value="2"/>
</dbReference>
<keyword evidence="7" id="KW-0811">Translocation</keyword>
<feature type="transmembrane region" description="Helical" evidence="9">
    <location>
        <begin position="499"/>
        <end position="522"/>
    </location>
</feature>
<dbReference type="InterPro" id="IPR005791">
    <property type="entry name" value="SecD"/>
</dbReference>
<dbReference type="NCBIfam" id="TIGR00916">
    <property type="entry name" value="2A0604s01"/>
    <property type="match status" value="2"/>
</dbReference>
<dbReference type="PANTHER" id="PTHR30081">
    <property type="entry name" value="PROTEIN-EXPORT MEMBRANE PROTEIN SEC"/>
    <property type="match status" value="1"/>
</dbReference>
<dbReference type="Pfam" id="PF21760">
    <property type="entry name" value="SecD_1st"/>
    <property type="match status" value="1"/>
</dbReference>
<dbReference type="SUPFAM" id="SSF82866">
    <property type="entry name" value="Multidrug efflux transporter AcrB transmembrane domain"/>
    <property type="match status" value="2"/>
</dbReference>
<dbReference type="NCBIfam" id="TIGR00966">
    <property type="entry name" value="transloc_SecF"/>
    <property type="match status" value="1"/>
</dbReference>
<evidence type="ECO:0000256" key="5">
    <source>
        <dbReference type="ARBA" id="ARBA00022927"/>
    </source>
</evidence>
<gene>
    <name evidence="13" type="primary">secD_5</name>
    <name evidence="13" type="ORF">GALL_138200</name>
</gene>
<evidence type="ECO:0000259" key="10">
    <source>
        <dbReference type="Pfam" id="PF02355"/>
    </source>
</evidence>
<evidence type="ECO:0000259" key="11">
    <source>
        <dbReference type="Pfam" id="PF21760"/>
    </source>
</evidence>
<dbReference type="HAMAP" id="MF_01463_B">
    <property type="entry name" value="SecD_B"/>
    <property type="match status" value="1"/>
</dbReference>
<accession>A0A1J5S6J1</accession>
<keyword evidence="4 9" id="KW-0812">Transmembrane</keyword>
<dbReference type="InterPro" id="IPR054384">
    <property type="entry name" value="SecDF_P1_head"/>
</dbReference>
<evidence type="ECO:0000256" key="4">
    <source>
        <dbReference type="ARBA" id="ARBA00022692"/>
    </source>
</evidence>
<feature type="transmembrane region" description="Helical" evidence="9">
    <location>
        <begin position="397"/>
        <end position="417"/>
    </location>
</feature>
<sequence length="849" mass="92608">MLKRNLWKLVLSLAVVAWAVSNLVPFQDQPFVSYLRDHVEAKPTEFNSLLNEAIAMKKAGQVPSEFVGLKQLGDDRRIDLSQFFPQVNLESSLKNIDKRNDILLNEMLRRSRARLQLGLDLKGGVSFTLQVDSKALKGEDQAQQKEKLAKAIDIIASRINAFGVAEPVIRPIGTNRIQVQLPSVSTKENPEVVDAVKKPARLDFRLVNPSLVPGPGVETPPGYEIMTLDHEDRSGNTTTEQLFVKRLPEMAGDAISKAFVRQDMYGKPEVILMFTSAGRQRFAEVTREIAAEGTRSGRLGRLAIVLDGKLYSAPTVKEEIDSDSAEITGSFTDREAESLADVLNNPLDLPLVVKEKYEVGPSLAADAISSGIRASIIGAVAVCGFMITYYTVGGLVAVFSLFVNIAIILGFMANFGATLTLPGLAGIVLTIGMAVDANILIYERMREELKLGKSMVTALEAGFDKVFWTILDAHITQLCICAVMIFFGTGPIKGFGVTLAIGVGSTLFSVLITSRLVMNYLIEGGIVKKFPMLHFFSNVKLDFVKIGRPAFIISWTIVLIGVVSLFVRSNRMFGIDFTGGDQVTLAYTQHVGIAEIRKVADAAGVPDIAPTYQQDLATGKETLTIEMTYGKAPVLLNALQKAFPNAHFDQTGVNTLGPSIGKEIGTNAIISLGLSLLAILLYIAFRFEFGFAIGAVVATVHDVLMTLGMFVLSGRQFNAPMVASILAIIGYSVNDTVVVFDRIREELRLNPDGKLRDVVNLAIQRVFSRSLMTSVTTFLAALSLYIFGGGVLQDLAFTFLIGIITGTFSSICIAAQIFYWWHKGDRKRVEAHADTAPTYEWQGTSKASH</sequence>
<feature type="transmembrane region" description="Helical" evidence="9">
    <location>
        <begin position="423"/>
        <end position="445"/>
    </location>
</feature>
<comment type="subcellular location">
    <subcellularLocation>
        <location evidence="1">Cell membrane</location>
        <topology evidence="1">Multi-pass membrane protein</topology>
    </subcellularLocation>
</comment>
<feature type="transmembrane region" description="Helical" evidence="9">
    <location>
        <begin position="664"/>
        <end position="684"/>
    </location>
</feature>
<dbReference type="InterPro" id="IPR048634">
    <property type="entry name" value="SecD_SecF_C"/>
</dbReference>
<feature type="transmembrane region" description="Helical" evidence="9">
    <location>
        <begin position="766"/>
        <end position="787"/>
    </location>
</feature>
<evidence type="ECO:0000256" key="3">
    <source>
        <dbReference type="ARBA" id="ARBA00022475"/>
    </source>
</evidence>
<feature type="transmembrane region" description="Helical" evidence="9">
    <location>
        <begin position="466"/>
        <end position="487"/>
    </location>
</feature>
<dbReference type="Gene3D" id="3.30.70.3400">
    <property type="match status" value="1"/>
</dbReference>
<feature type="domain" description="Protein translocase subunit SecDF P1" evidence="11">
    <location>
        <begin position="149"/>
        <end position="208"/>
    </location>
</feature>
<dbReference type="GO" id="GO:0006886">
    <property type="term" value="P:intracellular protein transport"/>
    <property type="evidence" value="ECO:0007669"/>
    <property type="project" value="InterPro"/>
</dbReference>
<dbReference type="EMBL" id="MLJW01000060">
    <property type="protein sequence ID" value="OIR04089.1"/>
    <property type="molecule type" value="Genomic_DNA"/>
</dbReference>
<evidence type="ECO:0000256" key="9">
    <source>
        <dbReference type="SAM" id="Phobius"/>
    </source>
</evidence>
<dbReference type="AlphaFoldDB" id="A0A1J5S6J1"/>
<dbReference type="InterPro" id="IPR005665">
    <property type="entry name" value="SecF_bac"/>
</dbReference>
<evidence type="ECO:0000256" key="1">
    <source>
        <dbReference type="ARBA" id="ARBA00004651"/>
    </source>
</evidence>
<reference evidence="13" key="1">
    <citation type="submission" date="2016-10" db="EMBL/GenBank/DDBJ databases">
        <title>Sequence of Gallionella enrichment culture.</title>
        <authorList>
            <person name="Poehlein A."/>
            <person name="Muehling M."/>
            <person name="Daniel R."/>
        </authorList>
    </citation>
    <scope>NUCLEOTIDE SEQUENCE</scope>
</reference>
<feature type="transmembrane region" description="Helical" evidence="9">
    <location>
        <begin position="799"/>
        <end position="821"/>
    </location>
</feature>
<dbReference type="InterPro" id="IPR022646">
    <property type="entry name" value="SecD/SecF_CS"/>
</dbReference>
<dbReference type="Pfam" id="PF22599">
    <property type="entry name" value="SecDF_P1_head"/>
    <property type="match status" value="1"/>
</dbReference>
<keyword evidence="2" id="KW-0813">Transport</keyword>
<feature type="domain" description="Protein export membrane protein SecD/SecF C-terminal" evidence="10">
    <location>
        <begin position="647"/>
        <end position="823"/>
    </location>
</feature>
<feature type="transmembrane region" description="Helical" evidence="9">
    <location>
        <begin position="691"/>
        <end position="713"/>
    </location>
</feature>
<dbReference type="GO" id="GO:0015450">
    <property type="term" value="F:protein-transporting ATPase activity"/>
    <property type="evidence" value="ECO:0007669"/>
    <property type="project" value="InterPro"/>
</dbReference>
<protein>
    <submittedName>
        <fullName evidence="13">Protein translocase subunit SecD</fullName>
    </submittedName>
</protein>
<feature type="domain" description="Protein export membrane protein SecD/SecF C-terminal" evidence="10">
    <location>
        <begin position="354"/>
        <end position="520"/>
    </location>
</feature>
<organism evidence="13">
    <name type="scientific">mine drainage metagenome</name>
    <dbReference type="NCBI Taxonomy" id="410659"/>
    <lineage>
        <taxon>unclassified sequences</taxon>
        <taxon>metagenomes</taxon>
        <taxon>ecological metagenomes</taxon>
    </lineage>
</organism>
<dbReference type="Gene3D" id="3.30.1360.200">
    <property type="match status" value="1"/>
</dbReference>
<dbReference type="Gene3D" id="1.20.1640.10">
    <property type="entry name" value="Multidrug efflux transporter AcrB transmembrane domain"/>
    <property type="match status" value="2"/>
</dbReference>